<protein>
    <submittedName>
        <fullName evidence="1">Uncharacterized protein</fullName>
    </submittedName>
</protein>
<dbReference type="Proteomes" id="UP000621799">
    <property type="component" value="Unassembled WGS sequence"/>
</dbReference>
<gene>
    <name evidence="1" type="ORF">IQ235_15420</name>
</gene>
<evidence type="ECO:0000313" key="1">
    <source>
        <dbReference type="EMBL" id="MBE9042168.1"/>
    </source>
</evidence>
<keyword evidence="2" id="KW-1185">Reference proteome</keyword>
<dbReference type="EMBL" id="JADEXN010000310">
    <property type="protein sequence ID" value="MBE9042168.1"/>
    <property type="molecule type" value="Genomic_DNA"/>
</dbReference>
<sequence length="301" mass="33892">MIPPNLQEAETLLASLFEEVKTWEGTLAGGTKLDVGGTAIDRLRQTQVCFGNPRDSLILLTEETFQEVGVELSHIVRQQMRDGYNFYYMTVSVDLRPQPGARFRQLCCELDFSPKGKNEPIVHAIFPKSQWRTVMNLETGMNLGLNENLDWSIGLDTSNTAVLQNIPGNLKANVASKSKLKALVAIPNYDYNAGRFDIVAQGEGNSTCYWYIQEPDLLKLTTVQFAIVFKVPQNIKSIGLRGTVWAEPSMNWLTAEIRDVFSELADRFQNLLRRKDEVASQFSRGDAEKWTLRLPQATANL</sequence>
<comment type="caution">
    <text evidence="1">The sequence shown here is derived from an EMBL/GenBank/DDBJ whole genome shotgun (WGS) entry which is preliminary data.</text>
</comment>
<name>A0A928VZL0_9CYAN</name>
<proteinExistence type="predicted"/>
<dbReference type="AlphaFoldDB" id="A0A928VZL0"/>
<accession>A0A928VZL0</accession>
<evidence type="ECO:0000313" key="2">
    <source>
        <dbReference type="Proteomes" id="UP000621799"/>
    </source>
</evidence>
<reference evidence="1" key="1">
    <citation type="submission" date="2020-10" db="EMBL/GenBank/DDBJ databases">
        <authorList>
            <person name="Castelo-Branco R."/>
            <person name="Eusebio N."/>
            <person name="Adriana R."/>
            <person name="Vieira A."/>
            <person name="Brugerolle De Fraissinette N."/>
            <person name="Rezende De Castro R."/>
            <person name="Schneider M.P."/>
            <person name="Vasconcelos V."/>
            <person name="Leao P.N."/>
        </authorList>
    </citation>
    <scope>NUCLEOTIDE SEQUENCE</scope>
    <source>
        <strain evidence="1">LEGE 11467</strain>
    </source>
</reference>
<organism evidence="1 2">
    <name type="scientific">Zarconia navalis LEGE 11467</name>
    <dbReference type="NCBI Taxonomy" id="1828826"/>
    <lineage>
        <taxon>Bacteria</taxon>
        <taxon>Bacillati</taxon>
        <taxon>Cyanobacteriota</taxon>
        <taxon>Cyanophyceae</taxon>
        <taxon>Oscillatoriophycideae</taxon>
        <taxon>Oscillatoriales</taxon>
        <taxon>Oscillatoriales incertae sedis</taxon>
        <taxon>Zarconia</taxon>
        <taxon>Zarconia navalis</taxon>
    </lineage>
</organism>